<gene>
    <name evidence="1" type="ORF">VCHENC02_4858B</name>
</gene>
<proteinExistence type="predicted"/>
<reference evidence="1 2" key="1">
    <citation type="submission" date="2012-10" db="EMBL/GenBank/DDBJ databases">
        <title>Genome sequence of Vibrio Cholerae HENC-02.</title>
        <authorList>
            <person name="Eppinger M."/>
            <person name="Hasan N.A."/>
            <person name="Sengamalay N."/>
            <person name="Hine E."/>
            <person name="Su Q."/>
            <person name="Daugherty S.C."/>
            <person name="Young S."/>
            <person name="Sadzewicz L."/>
            <person name="Tallon L."/>
            <person name="Cebula T.A."/>
            <person name="Ravel J."/>
            <person name="Colwell R.R."/>
        </authorList>
    </citation>
    <scope>NUCLEOTIDE SEQUENCE [LARGE SCALE GENOMIC DNA]</scope>
    <source>
        <strain evidence="1 2">HENC-02</strain>
    </source>
</reference>
<protein>
    <submittedName>
        <fullName evidence="1">Uncharacterized protein</fullName>
    </submittedName>
</protein>
<dbReference type="Proteomes" id="UP000008367">
    <property type="component" value="Unassembled WGS sequence"/>
</dbReference>
<evidence type="ECO:0000313" key="2">
    <source>
        <dbReference type="Proteomes" id="UP000008367"/>
    </source>
</evidence>
<comment type="caution">
    <text evidence="1">The sequence shown here is derived from an EMBL/GenBank/DDBJ whole genome shotgun (WGS) entry which is preliminary data.</text>
</comment>
<accession>A0A454CSG8</accession>
<sequence>WGDENYALGRALHRKGK</sequence>
<name>A0A454CSG8_VIBHA</name>
<evidence type="ECO:0000313" key="1">
    <source>
        <dbReference type="EMBL" id="EKM29324.1"/>
    </source>
</evidence>
<dbReference type="AlphaFoldDB" id="A0A454CSG8"/>
<organism evidence="1 2">
    <name type="scientific">Vibrio harveyi</name>
    <name type="common">Beneckea harveyi</name>
    <dbReference type="NCBI Taxonomy" id="669"/>
    <lineage>
        <taxon>Bacteria</taxon>
        <taxon>Pseudomonadati</taxon>
        <taxon>Pseudomonadota</taxon>
        <taxon>Gammaproteobacteria</taxon>
        <taxon>Vibrionales</taxon>
        <taxon>Vibrionaceae</taxon>
        <taxon>Vibrio</taxon>
    </lineage>
</organism>
<dbReference type="EMBL" id="AJSR01002140">
    <property type="protein sequence ID" value="EKM29324.1"/>
    <property type="molecule type" value="Genomic_DNA"/>
</dbReference>
<feature type="non-terminal residue" evidence="1">
    <location>
        <position position="1"/>
    </location>
</feature>